<evidence type="ECO:0000256" key="1">
    <source>
        <dbReference type="ARBA" id="ARBA00022475"/>
    </source>
</evidence>
<feature type="transmembrane region" description="Helical" evidence="7">
    <location>
        <begin position="89"/>
        <end position="110"/>
    </location>
</feature>
<proteinExistence type="inferred from homology"/>
<comment type="subcellular location">
    <subcellularLocation>
        <location evidence="7">Cell membrane</location>
        <topology evidence="7">Single-pass membrane protein</topology>
    </subcellularLocation>
</comment>
<dbReference type="AlphaFoldDB" id="A0A7K0K5Z2"/>
<dbReference type="GO" id="GO:0008932">
    <property type="term" value="F:lytic endotransglycosylase activity"/>
    <property type="evidence" value="ECO:0007669"/>
    <property type="project" value="UniProtKB-UniRule"/>
</dbReference>
<accession>A0A7K0K5Z2</accession>
<name>A0A7K0K5Z2_9ACTO</name>
<feature type="compositionally biased region" description="Low complexity" evidence="8">
    <location>
        <begin position="40"/>
        <end position="54"/>
    </location>
</feature>
<dbReference type="Pfam" id="PF02618">
    <property type="entry name" value="YceG"/>
    <property type="match status" value="1"/>
</dbReference>
<dbReference type="HAMAP" id="MF_02065">
    <property type="entry name" value="MltG"/>
    <property type="match status" value="1"/>
</dbReference>
<organism evidence="9 10">
    <name type="scientific">Mobiluncus porci</name>
    <dbReference type="NCBI Taxonomy" id="2652278"/>
    <lineage>
        <taxon>Bacteria</taxon>
        <taxon>Bacillati</taxon>
        <taxon>Actinomycetota</taxon>
        <taxon>Actinomycetes</taxon>
        <taxon>Actinomycetales</taxon>
        <taxon>Actinomycetaceae</taxon>
        <taxon>Mobiluncus</taxon>
    </lineage>
</organism>
<dbReference type="GO" id="GO:0005886">
    <property type="term" value="C:plasma membrane"/>
    <property type="evidence" value="ECO:0007669"/>
    <property type="project" value="UniProtKB-SubCell"/>
</dbReference>
<feature type="compositionally biased region" description="Basic and acidic residues" evidence="8">
    <location>
        <begin position="1"/>
        <end position="18"/>
    </location>
</feature>
<dbReference type="Gene3D" id="3.30.1490.480">
    <property type="entry name" value="Endolytic murein transglycosylase"/>
    <property type="match status" value="1"/>
</dbReference>
<evidence type="ECO:0000313" key="10">
    <source>
        <dbReference type="Proteomes" id="UP000442535"/>
    </source>
</evidence>
<keyword evidence="3 7" id="KW-1133">Transmembrane helix</keyword>
<feature type="compositionally biased region" description="Basic residues" evidence="8">
    <location>
        <begin position="68"/>
        <end position="81"/>
    </location>
</feature>
<feature type="region of interest" description="Disordered" evidence="8">
    <location>
        <begin position="1"/>
        <end position="81"/>
    </location>
</feature>
<keyword evidence="4 7" id="KW-0472">Membrane</keyword>
<keyword evidence="6 7" id="KW-0961">Cell wall biogenesis/degradation</keyword>
<dbReference type="EMBL" id="VUMY01000019">
    <property type="protein sequence ID" value="MST50445.1"/>
    <property type="molecule type" value="Genomic_DNA"/>
</dbReference>
<dbReference type="PANTHER" id="PTHR30518:SF2">
    <property type="entry name" value="ENDOLYTIC MUREIN TRANSGLYCOSYLASE"/>
    <property type="match status" value="1"/>
</dbReference>
<evidence type="ECO:0000256" key="3">
    <source>
        <dbReference type="ARBA" id="ARBA00022989"/>
    </source>
</evidence>
<evidence type="ECO:0000313" key="9">
    <source>
        <dbReference type="EMBL" id="MST50445.1"/>
    </source>
</evidence>
<evidence type="ECO:0000256" key="7">
    <source>
        <dbReference type="HAMAP-Rule" id="MF_02065"/>
    </source>
</evidence>
<keyword evidence="2 7" id="KW-0812">Transmembrane</keyword>
<feature type="compositionally biased region" description="Polar residues" evidence="8">
    <location>
        <begin position="20"/>
        <end position="29"/>
    </location>
</feature>
<evidence type="ECO:0000256" key="4">
    <source>
        <dbReference type="ARBA" id="ARBA00023136"/>
    </source>
</evidence>
<keyword evidence="10" id="KW-1185">Reference proteome</keyword>
<dbReference type="NCBIfam" id="TIGR00247">
    <property type="entry name" value="endolytic transglycosylase MltG"/>
    <property type="match status" value="1"/>
</dbReference>
<comment type="function">
    <text evidence="7">Functions as a peptidoglycan terminase that cleaves nascent peptidoglycan strands endolytically to terminate their elongation.</text>
</comment>
<evidence type="ECO:0000256" key="5">
    <source>
        <dbReference type="ARBA" id="ARBA00023239"/>
    </source>
</evidence>
<protein>
    <recommendedName>
        <fullName evidence="7">Endolytic murein transglycosylase</fullName>
        <ecNumber evidence="7">4.2.2.29</ecNumber>
    </recommendedName>
    <alternativeName>
        <fullName evidence="7">Peptidoglycan lytic transglycosylase</fullName>
    </alternativeName>
    <alternativeName>
        <fullName evidence="7">Peptidoglycan polymerization terminase</fullName>
    </alternativeName>
</protein>
<sequence>MTRREARALAEARAREEAANPQTATSETGTDPIFPPVTPEPVETSTPEEPQSPVAPAPLQRPEVAPINHRRSAQRSRVRRKKTQRRRGVIIITIVLIVILVGAVFAGLLIKRSLDAKGRDYEGQGTGKIEVTVPEGATGSDISQILAKADVVASSQAFFNACLDQEAACRNIQPGTYTLAKRMSAASALALLVDEANRIDSQITLGPGLTKWQVKDQLVAKGGFTPEEVDAAFAAAPGLPAVAGGNVEGWLAPGSYLVMPGQTASEVVGKMVANNVARLKESGLPESEWQNFLIKASIVQREGSDLQKQDYAKIARVVENRLDTTKETVGYMNMDSTVLYGLGESSKDRKLPTSAEVADANNPYNTYKHKGLPPSPIGVVGADAFKGTLKPAAGDWLYFTTVDLNTGETRFSATMAEQQANVELLKKFCENNPDVCTG</sequence>
<comment type="caution">
    <text evidence="9">The sequence shown here is derived from an EMBL/GenBank/DDBJ whole genome shotgun (WGS) entry which is preliminary data.</text>
</comment>
<comment type="catalytic activity">
    <reaction evidence="7">
        <text>a peptidoglycan chain = a peptidoglycan chain with N-acetyl-1,6-anhydromuramyl-[peptide] at the reducing end + a peptidoglycan chain with N-acetylglucosamine at the non-reducing end.</text>
        <dbReference type="EC" id="4.2.2.29"/>
    </reaction>
</comment>
<feature type="site" description="Important for catalytic activity" evidence="7">
    <location>
        <position position="302"/>
    </location>
</feature>
<dbReference type="Proteomes" id="UP000442535">
    <property type="component" value="Unassembled WGS sequence"/>
</dbReference>
<dbReference type="GO" id="GO:0071555">
    <property type="term" value="P:cell wall organization"/>
    <property type="evidence" value="ECO:0007669"/>
    <property type="project" value="UniProtKB-KW"/>
</dbReference>
<reference evidence="9 10" key="1">
    <citation type="submission" date="2019-08" db="EMBL/GenBank/DDBJ databases">
        <title>In-depth cultivation of the pig gut microbiome towards novel bacterial diversity and tailored functional studies.</title>
        <authorList>
            <person name="Wylensek D."/>
            <person name="Hitch T.C.A."/>
            <person name="Clavel T."/>
        </authorList>
    </citation>
    <scope>NUCLEOTIDE SEQUENCE [LARGE SCALE GENOMIC DNA]</scope>
    <source>
        <strain evidence="9 10">RF-GAM-744-WT-7</strain>
    </source>
</reference>
<dbReference type="PANTHER" id="PTHR30518">
    <property type="entry name" value="ENDOLYTIC MUREIN TRANSGLYCOSYLASE"/>
    <property type="match status" value="1"/>
</dbReference>
<comment type="similarity">
    <text evidence="7">Belongs to the transglycosylase MltG family.</text>
</comment>
<dbReference type="GO" id="GO:0009252">
    <property type="term" value="P:peptidoglycan biosynthetic process"/>
    <property type="evidence" value="ECO:0007669"/>
    <property type="project" value="UniProtKB-UniRule"/>
</dbReference>
<evidence type="ECO:0000256" key="6">
    <source>
        <dbReference type="ARBA" id="ARBA00023316"/>
    </source>
</evidence>
<dbReference type="EC" id="4.2.2.29" evidence="7"/>
<dbReference type="InterPro" id="IPR003770">
    <property type="entry name" value="MLTG-like"/>
</dbReference>
<evidence type="ECO:0000256" key="8">
    <source>
        <dbReference type="SAM" id="MobiDB-lite"/>
    </source>
</evidence>
<keyword evidence="1 7" id="KW-1003">Cell membrane</keyword>
<gene>
    <name evidence="7 9" type="primary">mltG</name>
    <name evidence="9" type="ORF">FYJ63_09465</name>
</gene>
<evidence type="ECO:0000256" key="2">
    <source>
        <dbReference type="ARBA" id="ARBA00022692"/>
    </source>
</evidence>
<keyword evidence="5 7" id="KW-0456">Lyase</keyword>